<dbReference type="RefSeq" id="WP_346101464.1">
    <property type="nucleotide sequence ID" value="NZ_BAAAMU010000003.1"/>
</dbReference>
<accession>A0ABN2ERC9</accession>
<gene>
    <name evidence="2" type="ORF">GCM10009733_007900</name>
</gene>
<feature type="domain" description="DUF6879" evidence="1">
    <location>
        <begin position="80"/>
        <end position="244"/>
    </location>
</feature>
<dbReference type="Pfam" id="PF21806">
    <property type="entry name" value="DUF6879"/>
    <property type="match status" value="1"/>
</dbReference>
<name>A0ABN2ERC9_9ACTN</name>
<proteinExistence type="predicted"/>
<keyword evidence="3" id="KW-1185">Reference proteome</keyword>
<evidence type="ECO:0000313" key="2">
    <source>
        <dbReference type="EMBL" id="GAA1614144.1"/>
    </source>
</evidence>
<evidence type="ECO:0000313" key="3">
    <source>
        <dbReference type="Proteomes" id="UP001500064"/>
    </source>
</evidence>
<comment type="caution">
    <text evidence="2">The sequence shown here is derived from an EMBL/GenBank/DDBJ whole genome shotgun (WGS) entry which is preliminary data.</text>
</comment>
<dbReference type="InterPro" id="IPR049244">
    <property type="entry name" value="DUF6879"/>
</dbReference>
<organism evidence="2 3">
    <name type="scientific">Nonomuraea maheshkhaliensis</name>
    <dbReference type="NCBI Taxonomy" id="419590"/>
    <lineage>
        <taxon>Bacteria</taxon>
        <taxon>Bacillati</taxon>
        <taxon>Actinomycetota</taxon>
        <taxon>Actinomycetes</taxon>
        <taxon>Streptosporangiales</taxon>
        <taxon>Streptosporangiaceae</taxon>
        <taxon>Nonomuraea</taxon>
    </lineage>
</organism>
<sequence>MARRLRFNGTNSGNDGCPAVHEDIGTGEIIVQGPQLIDPADVAQLQHLSDGEVAIVVPRDLLVDWGPKDVTRQAKTIDLDAFAKLFTTFRHTAWRLEARGRYASDELTTTYAQFTRNEPVDWDDVDAQWCANRRTQAALGKRIERVRIVDQPPTIGQLYLLDNARRNSAVGETIMNLWRRDAEELNLPAEDFWIFDSRLVARLNFDEADNLVNVELITEPAEVVRYCMARDAAMHHAIPYEKFAVALTTKEQ</sequence>
<dbReference type="EMBL" id="BAAAMU010000003">
    <property type="protein sequence ID" value="GAA1614144.1"/>
    <property type="molecule type" value="Genomic_DNA"/>
</dbReference>
<dbReference type="Proteomes" id="UP001500064">
    <property type="component" value="Unassembled WGS sequence"/>
</dbReference>
<reference evidence="2 3" key="1">
    <citation type="journal article" date="2019" name="Int. J. Syst. Evol. Microbiol.">
        <title>The Global Catalogue of Microorganisms (GCM) 10K type strain sequencing project: providing services to taxonomists for standard genome sequencing and annotation.</title>
        <authorList>
            <consortium name="The Broad Institute Genomics Platform"/>
            <consortium name="The Broad Institute Genome Sequencing Center for Infectious Disease"/>
            <person name="Wu L."/>
            <person name="Ma J."/>
        </authorList>
    </citation>
    <scope>NUCLEOTIDE SEQUENCE [LARGE SCALE GENOMIC DNA]</scope>
    <source>
        <strain evidence="2 3">JCM 13929</strain>
    </source>
</reference>
<evidence type="ECO:0000259" key="1">
    <source>
        <dbReference type="Pfam" id="PF21806"/>
    </source>
</evidence>
<protein>
    <recommendedName>
        <fullName evidence="1">DUF6879 domain-containing protein</fullName>
    </recommendedName>
</protein>